<dbReference type="Ensembl" id="ENSAOWT00000003831.1">
    <property type="protein sequence ID" value="ENSAOWP00000003374.1"/>
    <property type="gene ID" value="ENSAOWG00000002367.1"/>
</dbReference>
<dbReference type="Proteomes" id="UP000694424">
    <property type="component" value="Unplaced"/>
</dbReference>
<evidence type="ECO:0000313" key="1">
    <source>
        <dbReference type="Ensembl" id="ENSAOWP00000003374.1"/>
    </source>
</evidence>
<reference evidence="1" key="1">
    <citation type="submission" date="2025-08" db="UniProtKB">
        <authorList>
            <consortium name="Ensembl"/>
        </authorList>
    </citation>
    <scope>IDENTIFICATION</scope>
</reference>
<keyword evidence="2" id="KW-1185">Reference proteome</keyword>
<organism evidence="1 2">
    <name type="scientific">Apteryx owenii</name>
    <name type="common">Little spotted kiwi</name>
    <dbReference type="NCBI Taxonomy" id="8824"/>
    <lineage>
        <taxon>Eukaryota</taxon>
        <taxon>Metazoa</taxon>
        <taxon>Chordata</taxon>
        <taxon>Craniata</taxon>
        <taxon>Vertebrata</taxon>
        <taxon>Euteleostomi</taxon>
        <taxon>Archelosauria</taxon>
        <taxon>Archosauria</taxon>
        <taxon>Dinosauria</taxon>
        <taxon>Saurischia</taxon>
        <taxon>Theropoda</taxon>
        <taxon>Coelurosauria</taxon>
        <taxon>Aves</taxon>
        <taxon>Palaeognathae</taxon>
        <taxon>Apterygiformes</taxon>
        <taxon>Apterygidae</taxon>
        <taxon>Apteryx</taxon>
    </lineage>
</organism>
<protein>
    <submittedName>
        <fullName evidence="1">Uncharacterized protein</fullName>
    </submittedName>
</protein>
<accession>A0A8B9NY94</accession>
<name>A0A8B9NY94_APTOW</name>
<proteinExistence type="predicted"/>
<reference evidence="1" key="2">
    <citation type="submission" date="2025-09" db="UniProtKB">
        <authorList>
            <consortium name="Ensembl"/>
        </authorList>
    </citation>
    <scope>IDENTIFICATION</scope>
</reference>
<dbReference type="AlphaFoldDB" id="A0A8B9NY94"/>
<evidence type="ECO:0000313" key="2">
    <source>
        <dbReference type="Proteomes" id="UP000694424"/>
    </source>
</evidence>
<sequence length="328" mass="37430">MQQSALFLHETSPDGGLCCCLLPGRELDVEILLSRRKLLIKGLCSFCTSTSFPSYSPFKSCVLIFLLLNFVLGYFLLSETRLHFTHYDCRTPEEWILLGLEPGSHDRKPVPGKALLPTDDVLGHEDPKSQKLIYKWTDVGVLDYDKETKLYLVHKTDENGLVRDEEGRPILNGGITPEGRAPLLPCQYWVSRVCLLFLAEDPRVFAQRVVSANSLRKKTQALLLYHLYVDCMPTDGLNSISEKSLGRMKLLAVHTPNLKKEKRVLDRLCCLEKEVRLDYERTMNKISFDRVVISKPQTFSYVTLPDKDEEKVPEKGMGCRNSQVYIDD</sequence>